<dbReference type="AlphaFoldDB" id="A0A9W7TKW4"/>
<dbReference type="SUPFAM" id="SSF81321">
    <property type="entry name" value="Family A G protein-coupled receptor-like"/>
    <property type="match status" value="1"/>
</dbReference>
<evidence type="ECO:0000256" key="13">
    <source>
        <dbReference type="SAM" id="Phobius"/>
    </source>
</evidence>
<feature type="transmembrane region" description="Helical" evidence="13">
    <location>
        <begin position="7"/>
        <end position="31"/>
    </location>
</feature>
<feature type="transmembrane region" description="Helical" evidence="13">
    <location>
        <begin position="77"/>
        <end position="107"/>
    </location>
</feature>
<feature type="transmembrane region" description="Helical" evidence="13">
    <location>
        <begin position="228"/>
        <end position="249"/>
    </location>
</feature>
<dbReference type="GO" id="GO:0004930">
    <property type="term" value="F:G protein-coupled receptor activity"/>
    <property type="evidence" value="ECO:0007669"/>
    <property type="project" value="UniProtKB-KW"/>
</dbReference>
<keyword evidence="6 13" id="KW-1133">Transmembrane helix</keyword>
<proteinExistence type="inferred from homology"/>
<feature type="domain" description="G-protein coupled receptors family 1 profile" evidence="14">
    <location>
        <begin position="23"/>
        <end position="240"/>
    </location>
</feature>
<dbReference type="EMBL" id="JAFHDT010000017">
    <property type="protein sequence ID" value="KAI7797917.1"/>
    <property type="molecule type" value="Genomic_DNA"/>
</dbReference>
<comment type="subcellular location">
    <subcellularLocation>
        <location evidence="1 12">Membrane</location>
        <topology evidence="1 12">Multi-pass membrane protein</topology>
    </subcellularLocation>
</comment>
<keyword evidence="8 12" id="KW-0472">Membrane</keyword>
<evidence type="ECO:0000256" key="1">
    <source>
        <dbReference type="ARBA" id="ARBA00004141"/>
    </source>
</evidence>
<dbReference type="Gene3D" id="1.20.1070.10">
    <property type="entry name" value="Rhodopsin 7-helix transmembrane proteins"/>
    <property type="match status" value="1"/>
</dbReference>
<keyword evidence="5 12" id="KW-0812">Transmembrane</keyword>
<feature type="transmembrane region" description="Helical" evidence="13">
    <location>
        <begin position="128"/>
        <end position="151"/>
    </location>
</feature>
<evidence type="ECO:0000256" key="12">
    <source>
        <dbReference type="RuleBase" id="RU004424"/>
    </source>
</evidence>
<reference evidence="15" key="1">
    <citation type="submission" date="2021-02" db="EMBL/GenBank/DDBJ databases">
        <title>Comparative genomics reveals that relaxation of natural selection precedes convergent phenotypic evolution of cavefish.</title>
        <authorList>
            <person name="Peng Z."/>
        </authorList>
    </citation>
    <scope>NUCLEOTIDE SEQUENCE</scope>
    <source>
        <tissue evidence="15">Muscle</tissue>
    </source>
</reference>
<sequence length="322" mass="36260">MTLTDKLVIWLATGLLAICTIFFNMYLLLVIQRSYRKKHKLNPCDFIISAIAVASIFQQFLTYLWQTIDEIDVVCQINFTAAILLVLIFSLKLIIFWSTAFLTFYYGTKLVVEPVHCYTRIQEAIMKHVHTVLAVIYVCGFVNCMPMLTILPHYNSTSDVADCGSIMPTNTDGLAYIFYYVVISDIVPGVVMIKCSISIAYHLAKHLMEMKASTNGAHGPKLGTQMRVIKMTLSLVVVFVCFVVVDVYTQATVVLMKQNTMALTILFASIYTAASAGVMVYGKKSHWKELIASYNIFLDEYPCLSGLKVSEVKTEPHDNEHH</sequence>
<keyword evidence="4 12" id="KW-0716">Sensory transduction</keyword>
<comment type="similarity">
    <text evidence="2 11">Belongs to the G-protein coupled receptor T2R family.</text>
</comment>
<evidence type="ECO:0000256" key="8">
    <source>
        <dbReference type="ARBA" id="ARBA00023136"/>
    </source>
</evidence>
<dbReference type="PROSITE" id="PS50262">
    <property type="entry name" value="G_PROTEIN_RECEP_F1_2"/>
    <property type="match status" value="1"/>
</dbReference>
<protein>
    <recommendedName>
        <fullName evidence="12">Taste receptor type 2</fullName>
    </recommendedName>
</protein>
<feature type="transmembrane region" description="Helical" evidence="13">
    <location>
        <begin position="261"/>
        <end position="281"/>
    </location>
</feature>
<keyword evidence="9 12" id="KW-0675">Receptor</keyword>
<accession>A0A9W7TKW4</accession>
<keyword evidence="7 12" id="KW-0297">G-protein coupled receptor</keyword>
<keyword evidence="16" id="KW-1185">Reference proteome</keyword>
<evidence type="ECO:0000256" key="7">
    <source>
        <dbReference type="ARBA" id="ARBA00023040"/>
    </source>
</evidence>
<dbReference type="InterPro" id="IPR017452">
    <property type="entry name" value="GPCR_Rhodpsn_7TM"/>
</dbReference>
<name>A0A9W7TKW4_TRIRA</name>
<dbReference type="GO" id="GO:0033038">
    <property type="term" value="F:bitter taste receptor activity"/>
    <property type="evidence" value="ECO:0007669"/>
    <property type="project" value="InterPro"/>
</dbReference>
<dbReference type="Proteomes" id="UP001059041">
    <property type="component" value="Linkage Group LG17"/>
</dbReference>
<evidence type="ECO:0000256" key="2">
    <source>
        <dbReference type="ARBA" id="ARBA00007376"/>
    </source>
</evidence>
<comment type="caution">
    <text evidence="15">The sequence shown here is derived from an EMBL/GenBank/DDBJ whole genome shotgun (WGS) entry which is preliminary data.</text>
</comment>
<dbReference type="GO" id="GO:0016020">
    <property type="term" value="C:membrane"/>
    <property type="evidence" value="ECO:0007669"/>
    <property type="project" value="UniProtKB-SubCell"/>
</dbReference>
<feature type="transmembrane region" description="Helical" evidence="13">
    <location>
        <begin position="43"/>
        <end position="65"/>
    </location>
</feature>
<gene>
    <name evidence="15" type="ORF">IRJ41_021175</name>
</gene>
<evidence type="ECO:0000256" key="5">
    <source>
        <dbReference type="ARBA" id="ARBA00022692"/>
    </source>
</evidence>
<evidence type="ECO:0000256" key="11">
    <source>
        <dbReference type="RuleBase" id="RU004423"/>
    </source>
</evidence>
<evidence type="ECO:0000256" key="10">
    <source>
        <dbReference type="ARBA" id="ARBA00023224"/>
    </source>
</evidence>
<keyword evidence="10 12" id="KW-0807">Transducer</keyword>
<dbReference type="InterPro" id="IPR007960">
    <property type="entry name" value="TAS2R"/>
</dbReference>
<feature type="transmembrane region" description="Helical" evidence="13">
    <location>
        <begin position="177"/>
        <end position="201"/>
    </location>
</feature>
<evidence type="ECO:0000256" key="9">
    <source>
        <dbReference type="ARBA" id="ARBA00023170"/>
    </source>
</evidence>
<keyword evidence="3 12" id="KW-0919">Taste</keyword>
<organism evidence="15 16">
    <name type="scientific">Triplophysa rosa</name>
    <name type="common">Cave loach</name>
    <dbReference type="NCBI Taxonomy" id="992332"/>
    <lineage>
        <taxon>Eukaryota</taxon>
        <taxon>Metazoa</taxon>
        <taxon>Chordata</taxon>
        <taxon>Craniata</taxon>
        <taxon>Vertebrata</taxon>
        <taxon>Euteleostomi</taxon>
        <taxon>Actinopterygii</taxon>
        <taxon>Neopterygii</taxon>
        <taxon>Teleostei</taxon>
        <taxon>Ostariophysi</taxon>
        <taxon>Cypriniformes</taxon>
        <taxon>Nemacheilidae</taxon>
        <taxon>Triplophysa</taxon>
    </lineage>
</organism>
<dbReference type="PANTHER" id="PTHR11394:SF148">
    <property type="entry name" value="TASTE RECEPTOR TYPE 2"/>
    <property type="match status" value="1"/>
</dbReference>
<dbReference type="PANTHER" id="PTHR11394">
    <property type="entry name" value="TASTE RECEPTOR TYPE 2"/>
    <property type="match status" value="1"/>
</dbReference>
<dbReference type="Pfam" id="PF05296">
    <property type="entry name" value="TAS2R"/>
    <property type="match status" value="1"/>
</dbReference>
<evidence type="ECO:0000256" key="4">
    <source>
        <dbReference type="ARBA" id="ARBA00022606"/>
    </source>
</evidence>
<evidence type="ECO:0000256" key="3">
    <source>
        <dbReference type="ARBA" id="ARBA00022480"/>
    </source>
</evidence>
<evidence type="ECO:0000259" key="14">
    <source>
        <dbReference type="PROSITE" id="PS50262"/>
    </source>
</evidence>
<evidence type="ECO:0000313" key="16">
    <source>
        <dbReference type="Proteomes" id="UP001059041"/>
    </source>
</evidence>
<evidence type="ECO:0000313" key="15">
    <source>
        <dbReference type="EMBL" id="KAI7797917.1"/>
    </source>
</evidence>
<evidence type="ECO:0000256" key="6">
    <source>
        <dbReference type="ARBA" id="ARBA00022989"/>
    </source>
</evidence>